<dbReference type="EMBL" id="JBEQCT010000001">
    <property type="protein sequence ID" value="MFM2483654.1"/>
    <property type="molecule type" value="Genomic_DNA"/>
</dbReference>
<dbReference type="SUPFAM" id="SSF53300">
    <property type="entry name" value="vWA-like"/>
    <property type="match status" value="1"/>
</dbReference>
<dbReference type="Gene3D" id="3.40.50.410">
    <property type="entry name" value="von Willebrand factor, type A domain"/>
    <property type="match status" value="2"/>
</dbReference>
<keyword evidence="1" id="KW-0472">Membrane</keyword>
<proteinExistence type="predicted"/>
<dbReference type="InterPro" id="IPR028087">
    <property type="entry name" value="Tad_N"/>
</dbReference>
<dbReference type="PROSITE" id="PS50234">
    <property type="entry name" value="VWFA"/>
    <property type="match status" value="1"/>
</dbReference>
<keyword evidence="1" id="KW-0812">Transmembrane</keyword>
<name>A0ABW9G2P5_9GAMM</name>
<dbReference type="InterPro" id="IPR002035">
    <property type="entry name" value="VWF_A"/>
</dbReference>
<sequence length="525" mass="59286">MKYVHSQKGIASIIFVLIFPFFLGFFALAIEGTRYMTDSARLSDVLESASLAVAASVNHDDDKTMVQDYIAATVPHADVKPSDITITSKTCEQIYGSDCGKAGVYDKNGLQFNEYKVQVNSHFVSWFPGSTLVAGFNKNQILSNQAVARKYQQNFVDIAFVTDFSGSMLDNFGGQNKAKYAADIDIISSIMNTLKSYNDLAQNSNKTERNNVAIVPYSQYNKKIDGNVISEVSYGYQSWGSASVTGPSQVDTISPSFAATELYDSGFNLHQYYPNGVPELNSAEPDGTLIQKYFGWSRGFSAQHTYCSGWQCYYDDYNWDYDDWDYHSHSYSYYYNDYDIYQFWNVWYPDKRDLNYKIRNYIGCSNLNWYGTCQFTGYFFNIGLTDDFSGIEEKIDNFFPSGSTSSSQGIIPAAEMLLNKTSTNTNNLIIVLSDGNDTDNNLSLGYYNSGLCDYLRNQFKSKNQSLKIAVIGFDYDVSKNPGLAECADSKNIFNAQNYDEIYTKILSLITEEIGHLYNHDYKVNN</sequence>
<evidence type="ECO:0000313" key="4">
    <source>
        <dbReference type="Proteomes" id="UP001629953"/>
    </source>
</evidence>
<feature type="transmembrane region" description="Helical" evidence="1">
    <location>
        <begin position="12"/>
        <end position="30"/>
    </location>
</feature>
<reference evidence="3 4" key="1">
    <citation type="journal article" date="2013" name="Int. J. Syst. Evol. Microbiol.">
        <title>Celerinatantimonas yamalensis sp. nov., a cold-adapted diazotrophic bacterium from a cold permafrost brine.</title>
        <authorList>
            <person name="Shcherbakova V."/>
            <person name="Chuvilskaya N."/>
            <person name="Rivkina E."/>
            <person name="Demidov N."/>
            <person name="Uchaeva V."/>
            <person name="Suetin S."/>
            <person name="Suzina N."/>
            <person name="Gilichinsky D."/>
        </authorList>
    </citation>
    <scope>NUCLEOTIDE SEQUENCE [LARGE SCALE GENOMIC DNA]</scope>
    <source>
        <strain evidence="3 4">C7</strain>
    </source>
</reference>
<feature type="domain" description="VWFA" evidence="2">
    <location>
        <begin position="393"/>
        <end position="513"/>
    </location>
</feature>
<comment type="caution">
    <text evidence="3">The sequence shown here is derived from an EMBL/GenBank/DDBJ whole genome shotgun (WGS) entry which is preliminary data.</text>
</comment>
<dbReference type="InterPro" id="IPR036465">
    <property type="entry name" value="vWFA_dom_sf"/>
</dbReference>
<keyword evidence="4" id="KW-1185">Reference proteome</keyword>
<evidence type="ECO:0000259" key="2">
    <source>
        <dbReference type="PROSITE" id="PS50234"/>
    </source>
</evidence>
<dbReference type="RefSeq" id="WP_408621805.1">
    <property type="nucleotide sequence ID" value="NZ_JBEQCT010000001.1"/>
</dbReference>
<keyword evidence="1" id="KW-1133">Transmembrane helix</keyword>
<evidence type="ECO:0000256" key="1">
    <source>
        <dbReference type="SAM" id="Phobius"/>
    </source>
</evidence>
<dbReference type="Pfam" id="PF13400">
    <property type="entry name" value="Tad"/>
    <property type="match status" value="1"/>
</dbReference>
<evidence type="ECO:0000313" key="3">
    <source>
        <dbReference type="EMBL" id="MFM2483654.1"/>
    </source>
</evidence>
<protein>
    <submittedName>
        <fullName evidence="3">TadE/TadG family type IV pilus assembly protein</fullName>
    </submittedName>
</protein>
<organism evidence="3 4">
    <name type="scientific">Celerinatantimonas yamalensis</name>
    <dbReference type="NCBI Taxonomy" id="559956"/>
    <lineage>
        <taxon>Bacteria</taxon>
        <taxon>Pseudomonadati</taxon>
        <taxon>Pseudomonadota</taxon>
        <taxon>Gammaproteobacteria</taxon>
        <taxon>Celerinatantimonadaceae</taxon>
        <taxon>Celerinatantimonas</taxon>
    </lineage>
</organism>
<dbReference type="Pfam" id="PF00092">
    <property type="entry name" value="VWA"/>
    <property type="match status" value="1"/>
</dbReference>
<accession>A0ABW9G2P5</accession>
<dbReference type="Proteomes" id="UP001629953">
    <property type="component" value="Unassembled WGS sequence"/>
</dbReference>
<gene>
    <name evidence="3" type="ORF">ABUE30_00935</name>
</gene>